<protein>
    <submittedName>
        <fullName evidence="1">Uncharacterized protein</fullName>
    </submittedName>
</protein>
<keyword evidence="2" id="KW-1185">Reference proteome</keyword>
<sequence length="55" mass="6385">MNKCVCKKGNADRQRWLKKRLDRKASGVDQCDRRSNASHMTTAAVRFLHKDLRLA</sequence>
<accession>L8HB04</accession>
<name>L8HB04_ACACF</name>
<dbReference type="AlphaFoldDB" id="L8HB04"/>
<dbReference type="RefSeq" id="XP_004346516.1">
    <property type="nucleotide sequence ID" value="XM_004346466.1"/>
</dbReference>
<reference evidence="1 2" key="1">
    <citation type="journal article" date="2013" name="Genome Biol.">
        <title>Genome of Acanthamoeba castellanii highlights extensive lateral gene transfer and early evolution of tyrosine kinase signaling.</title>
        <authorList>
            <person name="Clarke M."/>
            <person name="Lohan A.J."/>
            <person name="Liu B."/>
            <person name="Lagkouvardos I."/>
            <person name="Roy S."/>
            <person name="Zafar N."/>
            <person name="Bertelli C."/>
            <person name="Schilde C."/>
            <person name="Kianianmomeni A."/>
            <person name="Burglin T.R."/>
            <person name="Frech C."/>
            <person name="Turcotte B."/>
            <person name="Kopec K.O."/>
            <person name="Synnott J.M."/>
            <person name="Choo C."/>
            <person name="Paponov I."/>
            <person name="Finkler A."/>
            <person name="Soon Heng Tan C."/>
            <person name="Hutchins A.P."/>
            <person name="Weinmeier T."/>
            <person name="Rattei T."/>
            <person name="Chu J.S."/>
            <person name="Gimenez G."/>
            <person name="Irimia M."/>
            <person name="Rigden D.J."/>
            <person name="Fitzpatrick D.A."/>
            <person name="Lorenzo-Morales J."/>
            <person name="Bateman A."/>
            <person name="Chiu C.H."/>
            <person name="Tang P."/>
            <person name="Hegemann P."/>
            <person name="Fromm H."/>
            <person name="Raoult D."/>
            <person name="Greub G."/>
            <person name="Miranda-Saavedra D."/>
            <person name="Chen N."/>
            <person name="Nash P."/>
            <person name="Ginger M.L."/>
            <person name="Horn M."/>
            <person name="Schaap P."/>
            <person name="Caler L."/>
            <person name="Loftus B."/>
        </authorList>
    </citation>
    <scope>NUCLEOTIDE SEQUENCE [LARGE SCALE GENOMIC DNA]</scope>
    <source>
        <strain evidence="1 2">Neff</strain>
    </source>
</reference>
<dbReference type="EMBL" id="KB007901">
    <property type="protein sequence ID" value="ELR21571.1"/>
    <property type="molecule type" value="Genomic_DNA"/>
</dbReference>
<gene>
    <name evidence="1" type="ORF">ACA1_227720</name>
</gene>
<evidence type="ECO:0000313" key="2">
    <source>
        <dbReference type="Proteomes" id="UP000011083"/>
    </source>
</evidence>
<dbReference type="VEuPathDB" id="AmoebaDB:ACA1_227720"/>
<dbReference type="GeneID" id="14922474"/>
<proteinExistence type="predicted"/>
<dbReference type="KEGG" id="acan:ACA1_227720"/>
<dbReference type="Proteomes" id="UP000011083">
    <property type="component" value="Unassembled WGS sequence"/>
</dbReference>
<organism evidence="1 2">
    <name type="scientific">Acanthamoeba castellanii (strain ATCC 30010 / Neff)</name>
    <dbReference type="NCBI Taxonomy" id="1257118"/>
    <lineage>
        <taxon>Eukaryota</taxon>
        <taxon>Amoebozoa</taxon>
        <taxon>Discosea</taxon>
        <taxon>Longamoebia</taxon>
        <taxon>Centramoebida</taxon>
        <taxon>Acanthamoebidae</taxon>
        <taxon>Acanthamoeba</taxon>
    </lineage>
</organism>
<evidence type="ECO:0000313" key="1">
    <source>
        <dbReference type="EMBL" id="ELR21571.1"/>
    </source>
</evidence>